<gene>
    <name evidence="1" type="ORF">BDN72DRAFT_904617</name>
</gene>
<accession>A0ACD3A572</accession>
<keyword evidence="2" id="KW-1185">Reference proteome</keyword>
<name>A0ACD3A572_9AGAR</name>
<evidence type="ECO:0000313" key="1">
    <source>
        <dbReference type="EMBL" id="TFK60857.1"/>
    </source>
</evidence>
<proteinExistence type="predicted"/>
<sequence length="399" mass="46960">MQRSGYGYLLSVNPSRYIYPRSSSAPRAPIILPEDILRSVVHQLSPWDDSNHTTLRNLAGLSQVLNHVSTPLLYCSPYSSLDTLAKLRRFLRTLKFSPHLALLVREYKVPREGDLRKIPTKEVKPFWETLARALPRTRNLVILRFCAYPSCPYTTLRLEDCTFPHLRVLNWLALNNSELWGFLERHPNLTSIDLTWPWLDPQNYDRLQQECSRPQILPALKYLCSDLRRLEMFLPNRDVRRIRWRPPLDWEPQITPALMRTLSNIHWMWLDLDVDEQFKDLMPLIGGCLDNLQVLRLGVLWENDDLEGLIQHLPELRRLIFFDEDMSFEDAQEKAHSLFQVGHTNLNHVDIAIEEVFLFHQFCRTIPAVRAHRRIPNGQVNVRYEGTIVLEDDWMELVE</sequence>
<evidence type="ECO:0000313" key="2">
    <source>
        <dbReference type="Proteomes" id="UP000308600"/>
    </source>
</evidence>
<organism evidence="1 2">
    <name type="scientific">Pluteus cervinus</name>
    <dbReference type="NCBI Taxonomy" id="181527"/>
    <lineage>
        <taxon>Eukaryota</taxon>
        <taxon>Fungi</taxon>
        <taxon>Dikarya</taxon>
        <taxon>Basidiomycota</taxon>
        <taxon>Agaricomycotina</taxon>
        <taxon>Agaricomycetes</taxon>
        <taxon>Agaricomycetidae</taxon>
        <taxon>Agaricales</taxon>
        <taxon>Pluteineae</taxon>
        <taxon>Pluteaceae</taxon>
        <taxon>Pluteus</taxon>
    </lineage>
</organism>
<dbReference type="EMBL" id="ML208724">
    <property type="protein sequence ID" value="TFK60857.1"/>
    <property type="molecule type" value="Genomic_DNA"/>
</dbReference>
<protein>
    <submittedName>
        <fullName evidence="1">Uncharacterized protein</fullName>
    </submittedName>
</protein>
<dbReference type="Proteomes" id="UP000308600">
    <property type="component" value="Unassembled WGS sequence"/>
</dbReference>
<reference evidence="1 2" key="1">
    <citation type="journal article" date="2019" name="Nat. Ecol. Evol.">
        <title>Megaphylogeny resolves global patterns of mushroom evolution.</title>
        <authorList>
            <person name="Varga T."/>
            <person name="Krizsan K."/>
            <person name="Foldi C."/>
            <person name="Dima B."/>
            <person name="Sanchez-Garcia M."/>
            <person name="Sanchez-Ramirez S."/>
            <person name="Szollosi G.J."/>
            <person name="Szarkandi J.G."/>
            <person name="Papp V."/>
            <person name="Albert L."/>
            <person name="Andreopoulos W."/>
            <person name="Angelini C."/>
            <person name="Antonin V."/>
            <person name="Barry K.W."/>
            <person name="Bougher N.L."/>
            <person name="Buchanan P."/>
            <person name="Buyck B."/>
            <person name="Bense V."/>
            <person name="Catcheside P."/>
            <person name="Chovatia M."/>
            <person name="Cooper J."/>
            <person name="Damon W."/>
            <person name="Desjardin D."/>
            <person name="Finy P."/>
            <person name="Geml J."/>
            <person name="Haridas S."/>
            <person name="Hughes K."/>
            <person name="Justo A."/>
            <person name="Karasinski D."/>
            <person name="Kautmanova I."/>
            <person name="Kiss B."/>
            <person name="Kocsube S."/>
            <person name="Kotiranta H."/>
            <person name="LaButti K.M."/>
            <person name="Lechner B.E."/>
            <person name="Liimatainen K."/>
            <person name="Lipzen A."/>
            <person name="Lukacs Z."/>
            <person name="Mihaltcheva S."/>
            <person name="Morgado L.N."/>
            <person name="Niskanen T."/>
            <person name="Noordeloos M.E."/>
            <person name="Ohm R.A."/>
            <person name="Ortiz-Santana B."/>
            <person name="Ovrebo C."/>
            <person name="Racz N."/>
            <person name="Riley R."/>
            <person name="Savchenko A."/>
            <person name="Shiryaev A."/>
            <person name="Soop K."/>
            <person name="Spirin V."/>
            <person name="Szebenyi C."/>
            <person name="Tomsovsky M."/>
            <person name="Tulloss R.E."/>
            <person name="Uehling J."/>
            <person name="Grigoriev I.V."/>
            <person name="Vagvolgyi C."/>
            <person name="Papp T."/>
            <person name="Martin F.M."/>
            <person name="Miettinen O."/>
            <person name="Hibbett D.S."/>
            <person name="Nagy L.G."/>
        </authorList>
    </citation>
    <scope>NUCLEOTIDE SEQUENCE [LARGE SCALE GENOMIC DNA]</scope>
    <source>
        <strain evidence="1 2">NL-1719</strain>
    </source>
</reference>